<dbReference type="InterPro" id="IPR004332">
    <property type="entry name" value="Transposase_MuDR"/>
</dbReference>
<dbReference type="AlphaFoldDB" id="A0AAW2CD44"/>
<protein>
    <recommendedName>
        <fullName evidence="2">Transposase MuDR plant domain-containing protein</fullName>
    </recommendedName>
</protein>
<evidence type="ECO:0000259" key="2">
    <source>
        <dbReference type="Pfam" id="PF03108"/>
    </source>
</evidence>
<name>A0AAW2CD44_9ROSI</name>
<evidence type="ECO:0000313" key="4">
    <source>
        <dbReference type="Proteomes" id="UP001459277"/>
    </source>
</evidence>
<sequence length="242" mass="26150">MCKPNEGGPRDTIILYVESGNAPLAVELPNGAGVGARAGVGATVGGAGAAVRGGAGAAAGDNGLEEEFDWLNEGLEGEDFADDIFGESSPPHTVPSEPNIIPTTDTPQLTTDTPQPAADTPYPTTDTPGPSNVPPPNIDLDEEWAEPALEDDIASMDSSDDEQRPGNVEFNERNDMENVQLVKGMKFPNSKVFRKALREFVIQHHIDIKWKLNEKKKISVHCKNNCGWRCYTLMVTRECTFE</sequence>
<evidence type="ECO:0000256" key="1">
    <source>
        <dbReference type="SAM" id="MobiDB-lite"/>
    </source>
</evidence>
<proteinExistence type="predicted"/>
<feature type="region of interest" description="Disordered" evidence="1">
    <location>
        <begin position="85"/>
        <end position="140"/>
    </location>
</feature>
<accession>A0AAW2CD44</accession>
<dbReference type="EMBL" id="JAZDWU010000007">
    <property type="protein sequence ID" value="KAK9995388.1"/>
    <property type="molecule type" value="Genomic_DNA"/>
</dbReference>
<keyword evidence="4" id="KW-1185">Reference proteome</keyword>
<feature type="compositionally biased region" description="Low complexity" evidence="1">
    <location>
        <begin position="102"/>
        <end position="130"/>
    </location>
</feature>
<reference evidence="3 4" key="1">
    <citation type="submission" date="2024-01" db="EMBL/GenBank/DDBJ databases">
        <title>A telomere-to-telomere, gap-free genome of sweet tea (Lithocarpus litseifolius).</title>
        <authorList>
            <person name="Zhou J."/>
        </authorList>
    </citation>
    <scope>NUCLEOTIDE SEQUENCE [LARGE SCALE GENOMIC DNA]</scope>
    <source>
        <strain evidence="3">Zhou-2022a</strain>
        <tissue evidence="3">Leaf</tissue>
    </source>
</reference>
<dbReference type="Pfam" id="PF03108">
    <property type="entry name" value="DBD_Tnp_Mut"/>
    <property type="match status" value="1"/>
</dbReference>
<evidence type="ECO:0000313" key="3">
    <source>
        <dbReference type="EMBL" id="KAK9995388.1"/>
    </source>
</evidence>
<organism evidence="3 4">
    <name type="scientific">Lithocarpus litseifolius</name>
    <dbReference type="NCBI Taxonomy" id="425828"/>
    <lineage>
        <taxon>Eukaryota</taxon>
        <taxon>Viridiplantae</taxon>
        <taxon>Streptophyta</taxon>
        <taxon>Embryophyta</taxon>
        <taxon>Tracheophyta</taxon>
        <taxon>Spermatophyta</taxon>
        <taxon>Magnoliopsida</taxon>
        <taxon>eudicotyledons</taxon>
        <taxon>Gunneridae</taxon>
        <taxon>Pentapetalae</taxon>
        <taxon>rosids</taxon>
        <taxon>fabids</taxon>
        <taxon>Fagales</taxon>
        <taxon>Fagaceae</taxon>
        <taxon>Lithocarpus</taxon>
    </lineage>
</organism>
<gene>
    <name evidence="3" type="ORF">SO802_020074</name>
</gene>
<dbReference type="Proteomes" id="UP001459277">
    <property type="component" value="Unassembled WGS sequence"/>
</dbReference>
<comment type="caution">
    <text evidence="3">The sequence shown here is derived from an EMBL/GenBank/DDBJ whole genome shotgun (WGS) entry which is preliminary data.</text>
</comment>
<feature type="domain" description="Transposase MuDR plant" evidence="2">
    <location>
        <begin position="178"/>
        <end position="230"/>
    </location>
</feature>